<feature type="compositionally biased region" description="Polar residues" evidence="1">
    <location>
        <begin position="768"/>
        <end position="782"/>
    </location>
</feature>
<feature type="region of interest" description="Disordered" evidence="1">
    <location>
        <begin position="888"/>
        <end position="985"/>
    </location>
</feature>
<feature type="region of interest" description="Disordered" evidence="1">
    <location>
        <begin position="1071"/>
        <end position="1111"/>
    </location>
</feature>
<gene>
    <name evidence="3" type="ORF">PCOR1329_LOCUS3292</name>
</gene>
<reference evidence="3" key="1">
    <citation type="submission" date="2023-10" db="EMBL/GenBank/DDBJ databases">
        <authorList>
            <person name="Chen Y."/>
            <person name="Shah S."/>
            <person name="Dougan E. K."/>
            <person name="Thang M."/>
            <person name="Chan C."/>
        </authorList>
    </citation>
    <scope>NUCLEOTIDE SEQUENCE [LARGE SCALE GENOMIC DNA]</scope>
</reference>
<feature type="compositionally biased region" description="Low complexity" evidence="1">
    <location>
        <begin position="549"/>
        <end position="563"/>
    </location>
</feature>
<evidence type="ECO:0000256" key="2">
    <source>
        <dbReference type="SAM" id="SignalP"/>
    </source>
</evidence>
<evidence type="ECO:0000313" key="4">
    <source>
        <dbReference type="Proteomes" id="UP001189429"/>
    </source>
</evidence>
<evidence type="ECO:0000256" key="1">
    <source>
        <dbReference type="SAM" id="MobiDB-lite"/>
    </source>
</evidence>
<proteinExistence type="predicted"/>
<dbReference type="EMBL" id="CAUYUJ010000845">
    <property type="protein sequence ID" value="CAK0792813.1"/>
    <property type="molecule type" value="Genomic_DNA"/>
</dbReference>
<feature type="signal peptide" evidence="2">
    <location>
        <begin position="1"/>
        <end position="15"/>
    </location>
</feature>
<feature type="compositionally biased region" description="Polar residues" evidence="1">
    <location>
        <begin position="621"/>
        <end position="635"/>
    </location>
</feature>
<evidence type="ECO:0008006" key="5">
    <source>
        <dbReference type="Google" id="ProtNLM"/>
    </source>
</evidence>
<feature type="region of interest" description="Disordered" evidence="1">
    <location>
        <begin position="833"/>
        <end position="853"/>
    </location>
</feature>
<feature type="region of interest" description="Disordered" evidence="1">
    <location>
        <begin position="543"/>
        <end position="563"/>
    </location>
</feature>
<keyword evidence="4" id="KW-1185">Reference proteome</keyword>
<feature type="chain" id="PRO_5047003389" description="Thiol oxidase" evidence="2">
    <location>
        <begin position="16"/>
        <end position="1111"/>
    </location>
</feature>
<feature type="region of interest" description="Disordered" evidence="1">
    <location>
        <begin position="578"/>
        <end position="663"/>
    </location>
</feature>
<feature type="compositionally biased region" description="Low complexity" evidence="1">
    <location>
        <begin position="461"/>
        <end position="477"/>
    </location>
</feature>
<feature type="region of interest" description="Disordered" evidence="1">
    <location>
        <begin position="766"/>
        <end position="817"/>
    </location>
</feature>
<protein>
    <recommendedName>
        <fullName evidence="5">Thiol oxidase</fullName>
    </recommendedName>
</protein>
<accession>A0ABN9PIM3</accession>
<feature type="compositionally biased region" description="Polar residues" evidence="1">
    <location>
        <begin position="431"/>
        <end position="440"/>
    </location>
</feature>
<feature type="region of interest" description="Disordered" evidence="1">
    <location>
        <begin position="431"/>
        <end position="490"/>
    </location>
</feature>
<dbReference type="Proteomes" id="UP001189429">
    <property type="component" value="Unassembled WGS sequence"/>
</dbReference>
<comment type="caution">
    <text evidence="3">The sequence shown here is derived from an EMBL/GenBank/DDBJ whole genome shotgun (WGS) entry which is preliminary data.</text>
</comment>
<feature type="compositionally biased region" description="Basic and acidic residues" evidence="1">
    <location>
        <begin position="1034"/>
        <end position="1047"/>
    </location>
</feature>
<evidence type="ECO:0000313" key="3">
    <source>
        <dbReference type="EMBL" id="CAK0792813.1"/>
    </source>
</evidence>
<feature type="region of interest" description="Disordered" evidence="1">
    <location>
        <begin position="1021"/>
        <end position="1057"/>
    </location>
</feature>
<organism evidence="3 4">
    <name type="scientific">Prorocentrum cordatum</name>
    <dbReference type="NCBI Taxonomy" id="2364126"/>
    <lineage>
        <taxon>Eukaryota</taxon>
        <taxon>Sar</taxon>
        <taxon>Alveolata</taxon>
        <taxon>Dinophyceae</taxon>
        <taxon>Prorocentrales</taxon>
        <taxon>Prorocentraceae</taxon>
        <taxon>Prorocentrum</taxon>
    </lineage>
</organism>
<feature type="compositionally biased region" description="Basic and acidic residues" evidence="1">
    <location>
        <begin position="899"/>
        <end position="910"/>
    </location>
</feature>
<keyword evidence="2" id="KW-0732">Signal</keyword>
<feature type="compositionally biased region" description="Basic and acidic residues" evidence="1">
    <location>
        <begin position="933"/>
        <end position="942"/>
    </location>
</feature>
<sequence length="1111" mass="116823">MVPLVVPLLLNSCLALQTSVTSRLPAAGCRDAVPGDWCHTALAWAKEKGATEHPEWFPGDVGEYTARDFQSLMHQLGVAQCTPPCAPEHVERQHAVVLLQSGEALAQGFGASELEELLASTWAPRAAAGSPAQSPDGPAAAASMSDCEDAAEGSLCHRSVAWLRESGFAMHPDWYPGLSSDTPFEHVQMILYSLGKVGCKKPCQKALEMVPDGQYNSSEAVAQPPHSTCGDAAPGGWCSKSIQWLRFYGFAHHPDWYPSLGPGSTDREMQTVLHQHGKAQCPKPCSERGAIDALEEPAVAAEPAAEPEPPRAAELVCSTAGEGSACFDEVVAQMEGVREHPELHPWITNASSFEEVQGILFDRMEAGCTRPCPAENSTRLLADGGSEMKKPYGEMTMEEAQAYMDGKWDGMGTFPESTSLDDTVAWKATTSAPVSTTEAVQTAEALAEDSVENASAPTSTAVQAAEADAEDSAQNASEPKPSAHDGPSAAWGATETAAVTPFELGPSVPVEVLPVDDGMETRAERVEGASGTGGTETAVQSRAELARQAEPGAPEEASAGEPAAAIPAVESAPLPEAGVPALDEEPLPLVGESGVTEGPAREAGSQVDAELAARPVLAAEEQSNASQPAEVSSSAAMPGSANGDAVEPTEDESDATGAAPEADQADVEVVSLEPLPLVAGDEVVHSAVEEQISEETQNRSGQELLKDAAVVLDTHADVPAEVANETSEAPEGMAVSEIREDLSNETSASTTHAEMGSRTGEDFLAAEEQSNASQPAEVSSSAAMPGSANGDAVEPTEDESDATGAAPEADQADVEVVSLEPLPLVAGDEVVHSAVEEQISEETQNRSGQELLKDSAVVLDTHADVPAEVANETSEALEGMAVSEIREDLSNEMSASTAHAERETRTREDFVETFNTTPAEIPGQSAPSETLAEMERRIREEVLTGMTASTTPAEISAGMANESEEDRLEEVSVSTAPAEPPAGMFSRIREKVLKWMTASTTTAGTPSDKAPQIGEDARLKEIAASTPAETPAEVESRTRDELLRESAAETTVPLEIQDEMSASIRAEVLHELEEKSQRQKQEMKDGVRRELLAEMGKGEHADLPGNKEDLE</sequence>
<name>A0ABN9PIM3_9DINO</name>